<dbReference type="Gene3D" id="2.60.40.3140">
    <property type="match status" value="1"/>
</dbReference>
<sequence length="633" mass="71541">MHLRFLLVLFVLKSLTVSAQDDFSSASIPKNLTENANAVVRFDQTDINILKRNKMVIKTRRAVTILNETGMRFFDAAEVFRPSREIKEIEALIYDASGKQIKKYKRKDFREHSLSEGAYIVEGKVLELDYTPVAYPFTLVFTSEVETTNTAFIPQWSPVAGTLAGTQKSGINITWLPELGFKFRDYNFTDVTLAKTEGANTLSLSAENIAAIKREEYSPAFYKMKPYVLFALEKFHLEGVDGEAQSWQALGKWMNDNLLADTDELTPETQAKIKALVGTETDPLKKARIVYNYVQSKTRYVLIALGIGGWKPMPATDVDRLGYGDCKALSNYTRALLKVVGVDAFCAVVYSGDDRRDMREDFVSMQGDHMILAIPQKDGIVWLECTSQVAPFGFQGDFTDNRLVMLIKPEGGEIVRTHVYDTKGNSQASTGSYSIAESGAISGEVHIASRGLQYGNRYRYETFSPDDMDKMYKRRFNNINNLKLTKTGLKNDKDGLQLDEDIFISAESYCSKSGDRIIFPINAFNQLSSVPQRYRTRKMPFEISFGFYDTDEITVNLPEGFNLEAKPENVSISDKFGEYKAEYELNGTGQIVFKRTLLLKEGAYGSAEYENYRQFMEKVSRTDNAKVVLVKKQ</sequence>
<dbReference type="EMBL" id="LIYD01000005">
    <property type="protein sequence ID" value="KOS06316.1"/>
    <property type="molecule type" value="Genomic_DNA"/>
</dbReference>
<feature type="domain" description="DUF3857" evidence="3">
    <location>
        <begin position="53"/>
        <end position="212"/>
    </location>
</feature>
<accession>A0A0M9VI59</accession>
<evidence type="ECO:0000313" key="4">
    <source>
        <dbReference type="EMBL" id="KOS06316.1"/>
    </source>
</evidence>
<organism evidence="4 5">
    <name type="scientific">Flavobacterium akiainvivens</name>
    <dbReference type="NCBI Taxonomy" id="1202724"/>
    <lineage>
        <taxon>Bacteria</taxon>
        <taxon>Pseudomonadati</taxon>
        <taxon>Bacteroidota</taxon>
        <taxon>Flavobacteriia</taxon>
        <taxon>Flavobacteriales</taxon>
        <taxon>Flavobacteriaceae</taxon>
        <taxon>Flavobacterium</taxon>
    </lineage>
</organism>
<dbReference type="AlphaFoldDB" id="A0A0M9VI59"/>
<dbReference type="Pfam" id="PF12969">
    <property type="entry name" value="DUF3857"/>
    <property type="match status" value="1"/>
</dbReference>
<gene>
    <name evidence="4" type="ORF">AM493_09925</name>
</gene>
<keyword evidence="1" id="KW-0732">Signal</keyword>
<name>A0A0M9VI59_9FLAO</name>
<dbReference type="Proteomes" id="UP000037755">
    <property type="component" value="Unassembled WGS sequence"/>
</dbReference>
<evidence type="ECO:0000259" key="3">
    <source>
        <dbReference type="Pfam" id="PF12969"/>
    </source>
</evidence>
<dbReference type="InterPro" id="IPR002931">
    <property type="entry name" value="Transglutaminase-like"/>
</dbReference>
<feature type="signal peptide" evidence="1">
    <location>
        <begin position="1"/>
        <end position="19"/>
    </location>
</feature>
<dbReference type="STRING" id="1202724.AM493_09925"/>
<dbReference type="OrthoDB" id="8595007at2"/>
<comment type="caution">
    <text evidence="4">The sequence shown here is derived from an EMBL/GenBank/DDBJ whole genome shotgun (WGS) entry which is preliminary data.</text>
</comment>
<dbReference type="PATRIC" id="fig|1202724.3.peg.2059"/>
<keyword evidence="5" id="KW-1185">Reference proteome</keyword>
<evidence type="ECO:0000313" key="5">
    <source>
        <dbReference type="Proteomes" id="UP000037755"/>
    </source>
</evidence>
<reference evidence="4 5" key="1">
    <citation type="submission" date="2015-08" db="EMBL/GenBank/DDBJ databases">
        <title>Whole genome sequence of Flavobacterium akiainvivens IK-1T, from decaying Wikstroemia oahuensis, an endemic Hawaiian shrub.</title>
        <authorList>
            <person name="Wan X."/>
            <person name="Hou S."/>
            <person name="Saito J."/>
            <person name="Donachie S."/>
        </authorList>
    </citation>
    <scope>NUCLEOTIDE SEQUENCE [LARGE SCALE GENOMIC DNA]</scope>
    <source>
        <strain evidence="4 5">IK-1</strain>
    </source>
</reference>
<dbReference type="Gene3D" id="3.10.620.30">
    <property type="match status" value="1"/>
</dbReference>
<dbReference type="RefSeq" id="WP_054407815.1">
    <property type="nucleotide sequence ID" value="NZ_FOYA01000001.1"/>
</dbReference>
<dbReference type="Gene3D" id="2.60.120.1130">
    <property type="match status" value="1"/>
</dbReference>
<dbReference type="InterPro" id="IPR024618">
    <property type="entry name" value="DUF3857"/>
</dbReference>
<dbReference type="Pfam" id="PF01841">
    <property type="entry name" value="Transglut_core"/>
    <property type="match status" value="1"/>
</dbReference>
<dbReference type="SUPFAM" id="SSF54001">
    <property type="entry name" value="Cysteine proteinases"/>
    <property type="match status" value="1"/>
</dbReference>
<dbReference type="InterPro" id="IPR038765">
    <property type="entry name" value="Papain-like_cys_pep_sf"/>
</dbReference>
<feature type="chain" id="PRO_5005838984" evidence="1">
    <location>
        <begin position="20"/>
        <end position="633"/>
    </location>
</feature>
<evidence type="ECO:0000256" key="1">
    <source>
        <dbReference type="SAM" id="SignalP"/>
    </source>
</evidence>
<proteinExistence type="predicted"/>
<evidence type="ECO:0000259" key="2">
    <source>
        <dbReference type="Pfam" id="PF01841"/>
    </source>
</evidence>
<feature type="domain" description="Transglutaminase-like" evidence="2">
    <location>
        <begin position="274"/>
        <end position="385"/>
    </location>
</feature>
<protein>
    <submittedName>
        <fullName evidence="4">Transglutaminase</fullName>
    </submittedName>
</protein>